<dbReference type="InterPro" id="IPR001227">
    <property type="entry name" value="Ac_transferase_dom_sf"/>
</dbReference>
<dbReference type="InterPro" id="IPR032821">
    <property type="entry name" value="PKS_assoc"/>
</dbReference>
<dbReference type="SMART" id="SM00829">
    <property type="entry name" value="PKS_ER"/>
    <property type="match status" value="1"/>
</dbReference>
<dbReference type="GO" id="GO:0004312">
    <property type="term" value="F:fatty acid synthase activity"/>
    <property type="evidence" value="ECO:0007669"/>
    <property type="project" value="TreeGrafter"/>
</dbReference>
<dbReference type="Gene3D" id="3.30.70.3290">
    <property type="match status" value="1"/>
</dbReference>
<evidence type="ECO:0000259" key="10">
    <source>
        <dbReference type="PROSITE" id="PS52019"/>
    </source>
</evidence>
<dbReference type="InterPro" id="IPR013968">
    <property type="entry name" value="PKS_KR"/>
</dbReference>
<dbReference type="Gene3D" id="3.40.47.10">
    <property type="match status" value="1"/>
</dbReference>
<dbReference type="InterPro" id="IPR050091">
    <property type="entry name" value="PKS_NRPS_Biosynth_Enz"/>
</dbReference>
<organism evidence="11 12">
    <name type="scientific">Mycolicibacterium moriokaense</name>
    <dbReference type="NCBI Taxonomy" id="39691"/>
    <lineage>
        <taxon>Bacteria</taxon>
        <taxon>Bacillati</taxon>
        <taxon>Actinomycetota</taxon>
        <taxon>Actinomycetes</taxon>
        <taxon>Mycobacteriales</taxon>
        <taxon>Mycobacteriaceae</taxon>
        <taxon>Mycolicibacterium</taxon>
    </lineage>
</organism>
<evidence type="ECO:0000259" key="8">
    <source>
        <dbReference type="PROSITE" id="PS50075"/>
    </source>
</evidence>
<dbReference type="InterPro" id="IPR057326">
    <property type="entry name" value="KR_dom"/>
</dbReference>
<dbReference type="Pfam" id="PF00107">
    <property type="entry name" value="ADH_zinc_N"/>
    <property type="match status" value="1"/>
</dbReference>
<dbReference type="SUPFAM" id="SSF52151">
    <property type="entry name" value="FabD/lysophospholipase-like"/>
    <property type="match status" value="1"/>
</dbReference>
<dbReference type="InterPro" id="IPR014031">
    <property type="entry name" value="Ketoacyl_synth_C"/>
</dbReference>
<dbReference type="InterPro" id="IPR036291">
    <property type="entry name" value="NAD(P)-bd_dom_sf"/>
</dbReference>
<keyword evidence="4" id="KW-0521">NADP</keyword>
<dbReference type="Pfam" id="PF16197">
    <property type="entry name" value="KAsynt_C_assoc"/>
    <property type="match status" value="1"/>
</dbReference>
<dbReference type="PROSITE" id="PS52004">
    <property type="entry name" value="KS3_2"/>
    <property type="match status" value="1"/>
</dbReference>
<protein>
    <submittedName>
        <fullName evidence="11">Polyketide synthase</fullName>
    </submittedName>
</protein>
<dbReference type="InterPro" id="IPR013154">
    <property type="entry name" value="ADH-like_N"/>
</dbReference>
<dbReference type="SUPFAM" id="SSF53901">
    <property type="entry name" value="Thiolase-like"/>
    <property type="match status" value="1"/>
</dbReference>
<dbReference type="EMBL" id="AP022560">
    <property type="protein sequence ID" value="BBX03918.1"/>
    <property type="molecule type" value="Genomic_DNA"/>
</dbReference>
<dbReference type="PANTHER" id="PTHR43775">
    <property type="entry name" value="FATTY ACID SYNTHASE"/>
    <property type="match status" value="1"/>
</dbReference>
<keyword evidence="5" id="KW-0511">Multifunctional enzyme</keyword>
<dbReference type="CDD" id="cd05195">
    <property type="entry name" value="enoyl_red"/>
    <property type="match status" value="1"/>
</dbReference>
<evidence type="ECO:0000256" key="6">
    <source>
        <dbReference type="ARBA" id="ARBA00023315"/>
    </source>
</evidence>
<dbReference type="Pfam" id="PF00550">
    <property type="entry name" value="PP-binding"/>
    <property type="match status" value="1"/>
</dbReference>
<evidence type="ECO:0000313" key="12">
    <source>
        <dbReference type="Proteomes" id="UP000466681"/>
    </source>
</evidence>
<dbReference type="SUPFAM" id="SSF47336">
    <property type="entry name" value="ACP-like"/>
    <property type="match status" value="1"/>
</dbReference>
<dbReference type="SMART" id="SM00822">
    <property type="entry name" value="PKS_KR"/>
    <property type="match status" value="1"/>
</dbReference>
<dbReference type="InterPro" id="IPR020807">
    <property type="entry name" value="PKS_DH"/>
</dbReference>
<dbReference type="InterPro" id="IPR014030">
    <property type="entry name" value="Ketoacyl_synth_N"/>
</dbReference>
<dbReference type="KEGG" id="mmor:MMOR_48540"/>
<dbReference type="CDD" id="cd00833">
    <property type="entry name" value="PKS"/>
    <property type="match status" value="1"/>
</dbReference>
<evidence type="ECO:0000313" key="11">
    <source>
        <dbReference type="EMBL" id="BBX03918.1"/>
    </source>
</evidence>
<accession>A0AAD1M8A9</accession>
<dbReference type="InterPro" id="IPR049551">
    <property type="entry name" value="PKS_DH_C"/>
</dbReference>
<dbReference type="Pfam" id="PF02801">
    <property type="entry name" value="Ketoacyl-synt_C"/>
    <property type="match status" value="1"/>
</dbReference>
<evidence type="ECO:0000256" key="1">
    <source>
        <dbReference type="ARBA" id="ARBA00022450"/>
    </source>
</evidence>
<dbReference type="InterPro" id="IPR006162">
    <property type="entry name" value="Ppantetheine_attach_site"/>
</dbReference>
<dbReference type="PROSITE" id="PS52019">
    <property type="entry name" value="PKS_MFAS_DH"/>
    <property type="match status" value="1"/>
</dbReference>
<dbReference type="InterPro" id="IPR016035">
    <property type="entry name" value="Acyl_Trfase/lysoPLipase"/>
</dbReference>
<dbReference type="Pfam" id="PF08240">
    <property type="entry name" value="ADH_N"/>
    <property type="match status" value="1"/>
</dbReference>
<dbReference type="InterPro" id="IPR013149">
    <property type="entry name" value="ADH-like_C"/>
</dbReference>
<dbReference type="InterPro" id="IPR049552">
    <property type="entry name" value="PKS_DH_N"/>
</dbReference>
<dbReference type="InterPro" id="IPR009081">
    <property type="entry name" value="PP-bd_ACP"/>
</dbReference>
<dbReference type="SMART" id="SM00823">
    <property type="entry name" value="PKS_PP"/>
    <property type="match status" value="1"/>
</dbReference>
<dbReference type="FunFam" id="3.40.50.720:FF:000209">
    <property type="entry name" value="Polyketide synthase Pks12"/>
    <property type="match status" value="1"/>
</dbReference>
<dbReference type="GO" id="GO:0016491">
    <property type="term" value="F:oxidoreductase activity"/>
    <property type="evidence" value="ECO:0007669"/>
    <property type="project" value="InterPro"/>
</dbReference>
<dbReference type="GO" id="GO:0004315">
    <property type="term" value="F:3-oxoacyl-[acyl-carrier-protein] synthase activity"/>
    <property type="evidence" value="ECO:0007669"/>
    <property type="project" value="InterPro"/>
</dbReference>
<dbReference type="RefSeq" id="WP_133056526.1">
    <property type="nucleotide sequence ID" value="NZ_AP022560.1"/>
</dbReference>
<name>A0AAD1M8A9_9MYCO</name>
<feature type="domain" description="PKS/mFAS DH" evidence="10">
    <location>
        <begin position="904"/>
        <end position="1179"/>
    </location>
</feature>
<dbReference type="InterPro" id="IPR014043">
    <property type="entry name" value="Acyl_transferase_dom"/>
</dbReference>
<dbReference type="SUPFAM" id="SSF50129">
    <property type="entry name" value="GroES-like"/>
    <property type="match status" value="1"/>
</dbReference>
<dbReference type="Proteomes" id="UP000466681">
    <property type="component" value="Chromosome"/>
</dbReference>
<dbReference type="PROSITE" id="PS00606">
    <property type="entry name" value="KS3_1"/>
    <property type="match status" value="1"/>
</dbReference>
<keyword evidence="1" id="KW-0596">Phosphopantetheine</keyword>
<feature type="region of interest" description="C-terminal hotdog fold" evidence="7">
    <location>
        <begin position="1037"/>
        <end position="1179"/>
    </location>
</feature>
<dbReference type="Pfam" id="PF14765">
    <property type="entry name" value="PS-DH"/>
    <property type="match status" value="1"/>
</dbReference>
<dbReference type="InterPro" id="IPR049900">
    <property type="entry name" value="PKS_mFAS_DH"/>
</dbReference>
<dbReference type="SUPFAM" id="SSF55048">
    <property type="entry name" value="Probable ACP-binding domain of malonyl-CoA ACP transacylase"/>
    <property type="match status" value="1"/>
</dbReference>
<proteinExistence type="predicted"/>
<dbReference type="InterPro" id="IPR042104">
    <property type="entry name" value="PKS_dehydratase_sf"/>
</dbReference>
<feature type="active site" description="Proton acceptor; for dehydratase activity" evidence="7">
    <location>
        <position position="936"/>
    </location>
</feature>
<dbReference type="GO" id="GO:0031177">
    <property type="term" value="F:phosphopantetheine binding"/>
    <property type="evidence" value="ECO:0007669"/>
    <property type="project" value="InterPro"/>
</dbReference>
<keyword evidence="12" id="KW-1185">Reference proteome</keyword>
<dbReference type="InterPro" id="IPR036736">
    <property type="entry name" value="ACP-like_sf"/>
</dbReference>
<gene>
    <name evidence="11" type="ORF">MMOR_48540</name>
</gene>
<evidence type="ECO:0000259" key="9">
    <source>
        <dbReference type="PROSITE" id="PS52004"/>
    </source>
</evidence>
<keyword evidence="6" id="KW-0012">Acyltransferase</keyword>
<dbReference type="Gene3D" id="3.10.129.110">
    <property type="entry name" value="Polyketide synthase dehydratase"/>
    <property type="match status" value="1"/>
</dbReference>
<dbReference type="PANTHER" id="PTHR43775:SF37">
    <property type="entry name" value="SI:DKEY-61P9.11"/>
    <property type="match status" value="1"/>
</dbReference>
<dbReference type="CDD" id="cd08955">
    <property type="entry name" value="KR_2_FAS_SDR_x"/>
    <property type="match status" value="1"/>
</dbReference>
<dbReference type="Pfam" id="PF08659">
    <property type="entry name" value="KR"/>
    <property type="match status" value="1"/>
</dbReference>
<dbReference type="InterPro" id="IPR016036">
    <property type="entry name" value="Malonyl_transacylase_ACP-bd"/>
</dbReference>
<evidence type="ECO:0000256" key="2">
    <source>
        <dbReference type="ARBA" id="ARBA00022553"/>
    </source>
</evidence>
<dbReference type="Gene3D" id="3.90.180.10">
    <property type="entry name" value="Medium-chain alcohol dehydrogenases, catalytic domain"/>
    <property type="match status" value="1"/>
</dbReference>
<feature type="domain" description="Carrier" evidence="8">
    <location>
        <begin position="1988"/>
        <end position="2065"/>
    </location>
</feature>
<dbReference type="Gene3D" id="1.10.1200.10">
    <property type="entry name" value="ACP-like"/>
    <property type="match status" value="1"/>
</dbReference>
<dbReference type="InterPro" id="IPR020843">
    <property type="entry name" value="ER"/>
</dbReference>
<dbReference type="FunFam" id="3.40.366.10:FF:000002">
    <property type="entry name" value="Probable polyketide synthase 2"/>
    <property type="match status" value="1"/>
</dbReference>
<sequence length="2074" mass="223295">MKSNWEPATVHPQPPREPIAIVGIGCRLPGGITDHEELWTALLAGRDCIVDIPGSRWDPQKYLDPTGRAPGRSYVQKAGMLADDPNAFDHTFFGIPPREAAILDPQQRLLLQCSWEAFEDAGEPPSDHAGARTGVFIGGFMMDHLSLKSDLRDRDRITTHSATAATLTMLSNRLSYVFDLRGPSVSLDTACSSSLVAIHQACQSIWADESDAALAGGVNVLLSPQTQITMAKGRFLSKTGRCQAFSDSADGYVRGEGAAVLLLKPLSAARRDGNTVHAVILGTAANSDGRTNGITVPNGDAQIEVMRRAYAQAGVQPSQVTYVEAHGTGTPVGDPIEASAIGTVVGADRDGEPCRIGSIKTNIGHLEAGAGAAGVIKAALVLKHGTVPPHLHLKSVNPAIDLDELNLAIPTQTEALPRLGERRIAGVNSFGYGGTNAHVVLAEPWETDELTDLPASHPEPATDPVLLVSARSPEALVELAAKHGEALSDPDVDVTTYCRSAAIHRGHHRLRTSFPATDRSSLIDSLTTYSAEGAAAVEPVLDAPKLLFVYTGMGPQWWAMGRQLYETEKVFREAVEECDDAFGEFSGWSILDEMLADESVSRMARTDIAQPANAVLQIALTRLWRSWGVHPDGVLGHSVGELGAAYASNALSLSDTMLVAYQRSRLQAQLAGRGSMLAVGVNRDEAQAFVERFAPLVSIAAVNSATSITLAGDTEALEAIAAELTAAGRFNRFLTVEVPYHSEVMADIHDELLAALEPLQPAPPELDVYSTATGARMTDDRHDAAYWWQNVRGTVLFSDALKAAVSDGHRAFLEIGPHPVLSASIRDVLGEVGAKGVGIASLRRGAPELETMHAALRSLYAGGAAIDWNTFFGPGAYTALPKYPWQQASPWDESEHIQQRRVAYERHPMISDVETSSPRRFISEVSFGSLPFLEDHRVAGTVIFPGAGYVELALAAREALSGSPSCSIEDLEFKVALPLEAEHPTLVAATIAPDSGVFSIHRESHGSEPVLCARAKVYSSGRIPETVDIEAIRRRLTDEVSPDTLYASLAKRGLRYGPRFQPVRSLRRSATEAGEVLAGLALPDEIDARGYHLHPVLLDGAFQSLIASVDEGPREDLIPVGIDRIHYIGGSAAAYSHGRIVRADADGVTGDLTLLAEDGTVVAQVFGFRCRFLPRIPRHDEHQRRLYTRTWVPLEAKPSAPPSWLVLRDDDIRPVLDELSTQPEPMWLVDLRWASEPTDSSNPIADGAGLAEQLLNTVKSLPSGKPARYFIVTRRAEVLDDDSHEAAIDRAVLLGVGRTLISERFDLGVTLVDIDESFDDVDELLQVLGRVGDEQEVALRGGKLFCARVDRASAVETVQPQDVETTPVVLGTAYALELKSTGTLDELAFVPCERKPLGSDDVEIEAEYVPLNYKDVLKAMGLMSDRITRDTYSGTGVGMEVAGRISRVGSNVTSLDVGDRVYALCTDGFRSHVIVPSDRAFVLPDAVTLEESTSMVAFITAYHGLLKIARLQKGETVLVHGATGGVGLAAIEVAKWIGAEVIGTAGSDEKRNYLRSLGLTHVTTSRDVSFADDVMKWTDGRGVDVVLNFSPGELMTKSLACLAPFGRFIEIGKMSFEQDAPLNLRPFNENLVYASVDADRLMESRPEYIAGIISELLDLMTEKRLGSVPVTLFGASRIKDAFRLMARAKHIGKVCVAIRDPELHLRVEAPRPIRTDATYLVTGGLGGFGLETAKWLVGEGARHLALMSRRGVDAPGARDAIRYLETRGVTVRAYAADVGRLADVASVLDDIAATMPPLRGIIHSATVLDDRSLADQDRESLDRVLGPKAQGAWNLHSLTGDLDFFVMYSSISSLFGTRGQANYVAANCVLNSLATLRRRRGRAASVIQWGVLGETGIVARDANTGKYLEQMGLSAMSIDDALMGLRDVIYGNLETLTVVEADWSRFAASLVPMAGDRRITLLTDTAGSGASGAGAEVVEALKGLSEEGRRDHIQAMLVKIVTSVMQMEEPSFALSQPLHEVGMDSIMGLEIAASLERAIGLRLNALDLAVGPSIEQLAQTILDRLMNAAREQAA</sequence>
<dbReference type="InterPro" id="IPR011032">
    <property type="entry name" value="GroES-like_sf"/>
</dbReference>
<evidence type="ECO:0000256" key="3">
    <source>
        <dbReference type="ARBA" id="ARBA00022679"/>
    </source>
</evidence>
<dbReference type="SUPFAM" id="SSF51735">
    <property type="entry name" value="NAD(P)-binding Rossmann-fold domains"/>
    <property type="match status" value="3"/>
</dbReference>
<dbReference type="Gene3D" id="3.40.366.10">
    <property type="entry name" value="Malonyl-Coenzyme A Acyl Carrier Protein, domain 2"/>
    <property type="match status" value="1"/>
</dbReference>
<dbReference type="PROSITE" id="PS00012">
    <property type="entry name" value="PHOSPHOPANTETHEINE"/>
    <property type="match status" value="1"/>
</dbReference>
<keyword evidence="2" id="KW-0597">Phosphoprotein</keyword>
<dbReference type="PROSITE" id="PS50075">
    <property type="entry name" value="CARRIER"/>
    <property type="match status" value="1"/>
</dbReference>
<keyword evidence="3" id="KW-0808">Transferase</keyword>
<dbReference type="FunFam" id="3.40.47.10:FF:000019">
    <property type="entry name" value="Polyketide synthase type I"/>
    <property type="match status" value="1"/>
</dbReference>
<reference evidence="11 12" key="1">
    <citation type="journal article" date="2019" name="Emerg. Microbes Infect.">
        <title>Comprehensive subspecies identification of 175 nontuberculous mycobacteria species based on 7547 genomic profiles.</title>
        <authorList>
            <person name="Matsumoto Y."/>
            <person name="Kinjo T."/>
            <person name="Motooka D."/>
            <person name="Nabeya D."/>
            <person name="Jung N."/>
            <person name="Uechi K."/>
            <person name="Horii T."/>
            <person name="Iida T."/>
            <person name="Fujita J."/>
            <person name="Nakamura S."/>
        </authorList>
    </citation>
    <scope>NUCLEOTIDE SEQUENCE [LARGE SCALE GENOMIC DNA]</scope>
    <source>
        <strain evidence="11 12">JCM 6375</strain>
    </source>
</reference>
<dbReference type="InterPro" id="IPR020806">
    <property type="entry name" value="PKS_PP-bd"/>
</dbReference>
<dbReference type="Gene3D" id="3.40.50.720">
    <property type="entry name" value="NAD(P)-binding Rossmann-like Domain"/>
    <property type="match status" value="3"/>
</dbReference>
<dbReference type="Pfam" id="PF00698">
    <property type="entry name" value="Acyl_transf_1"/>
    <property type="match status" value="1"/>
</dbReference>
<dbReference type="SMART" id="SM00825">
    <property type="entry name" value="PKS_KS"/>
    <property type="match status" value="1"/>
</dbReference>
<feature type="active site" description="Proton donor; for dehydratase activity" evidence="7">
    <location>
        <position position="1099"/>
    </location>
</feature>
<dbReference type="InterPro" id="IPR016039">
    <property type="entry name" value="Thiolase-like"/>
</dbReference>
<dbReference type="Pfam" id="PF21089">
    <property type="entry name" value="PKS_DH_N"/>
    <property type="match status" value="1"/>
</dbReference>
<dbReference type="InterPro" id="IPR018201">
    <property type="entry name" value="Ketoacyl_synth_AS"/>
</dbReference>
<dbReference type="InterPro" id="IPR020841">
    <property type="entry name" value="PKS_Beta-ketoAc_synthase_dom"/>
</dbReference>
<evidence type="ECO:0000256" key="7">
    <source>
        <dbReference type="PROSITE-ProRule" id="PRU01363"/>
    </source>
</evidence>
<evidence type="ECO:0000256" key="5">
    <source>
        <dbReference type="ARBA" id="ARBA00023268"/>
    </source>
</evidence>
<dbReference type="SMART" id="SM00826">
    <property type="entry name" value="PKS_DH"/>
    <property type="match status" value="1"/>
</dbReference>
<dbReference type="GO" id="GO:0006633">
    <property type="term" value="P:fatty acid biosynthetic process"/>
    <property type="evidence" value="ECO:0007669"/>
    <property type="project" value="InterPro"/>
</dbReference>
<feature type="domain" description="Ketosynthase family 3 (KS3)" evidence="9">
    <location>
        <begin position="16"/>
        <end position="443"/>
    </location>
</feature>
<dbReference type="SMART" id="SM00827">
    <property type="entry name" value="PKS_AT"/>
    <property type="match status" value="1"/>
</dbReference>
<dbReference type="Pfam" id="PF00109">
    <property type="entry name" value="ketoacyl-synt"/>
    <property type="match status" value="1"/>
</dbReference>
<evidence type="ECO:0000256" key="4">
    <source>
        <dbReference type="ARBA" id="ARBA00022857"/>
    </source>
</evidence>
<feature type="region of interest" description="N-terminal hotdog fold" evidence="7">
    <location>
        <begin position="904"/>
        <end position="1024"/>
    </location>
</feature>